<dbReference type="InterPro" id="IPR015943">
    <property type="entry name" value="WD40/YVTN_repeat-like_dom_sf"/>
</dbReference>
<comment type="subunit">
    <text evidence="5">The target of rapamycin complex 1 (TORC1) is composed of at least RAPTOR, LST8 and TOR.</text>
</comment>
<feature type="repeat" description="WD" evidence="4">
    <location>
        <begin position="1"/>
        <end position="30"/>
    </location>
</feature>
<keyword evidence="2 4" id="KW-0853">WD repeat</keyword>
<comment type="caution">
    <text evidence="8">The sequence shown here is derived from an EMBL/GenBank/DDBJ whole genome shotgun (WGS) entry which is preliminary data.</text>
</comment>
<dbReference type="STRING" id="4540.A0A3L6PL86"/>
<keyword evidence="9" id="KW-1185">Reference proteome</keyword>
<dbReference type="PROSITE" id="PS50082">
    <property type="entry name" value="WD_REPEATS_2"/>
    <property type="match status" value="4"/>
</dbReference>
<dbReference type="InterPro" id="IPR001680">
    <property type="entry name" value="WD40_rpt"/>
</dbReference>
<dbReference type="InterPro" id="IPR011990">
    <property type="entry name" value="TPR-like_helical_dom_sf"/>
</dbReference>
<dbReference type="GO" id="GO:0032956">
    <property type="term" value="P:regulation of actin cytoskeleton organization"/>
    <property type="evidence" value="ECO:0007669"/>
    <property type="project" value="TreeGrafter"/>
</dbReference>
<evidence type="ECO:0000256" key="5">
    <source>
        <dbReference type="RuleBase" id="RU369068"/>
    </source>
</evidence>
<dbReference type="InterPro" id="IPR036322">
    <property type="entry name" value="WD40_repeat_dom_sf"/>
</dbReference>
<evidence type="ECO:0000256" key="1">
    <source>
        <dbReference type="ARBA" id="ARBA00009890"/>
    </source>
</evidence>
<dbReference type="PROSITE" id="PS00678">
    <property type="entry name" value="WD_REPEATS_1"/>
    <property type="match status" value="4"/>
</dbReference>
<dbReference type="PANTHER" id="PTHR19842:SF0">
    <property type="entry name" value="TARGET OF RAPAMYCIN COMPLEX SUBUNIT LST8"/>
    <property type="match status" value="1"/>
</dbReference>
<evidence type="ECO:0000259" key="7">
    <source>
        <dbReference type="Pfam" id="PF04780"/>
    </source>
</evidence>
<dbReference type="Gene3D" id="1.25.40.10">
    <property type="entry name" value="Tetratricopeptide repeat domain"/>
    <property type="match status" value="1"/>
</dbReference>
<proteinExistence type="inferred from homology"/>
<dbReference type="Pfam" id="PF04780">
    <property type="entry name" value="DUF629"/>
    <property type="match status" value="1"/>
</dbReference>
<dbReference type="Gene3D" id="3.90.70.10">
    <property type="entry name" value="Cysteine proteinases"/>
    <property type="match status" value="1"/>
</dbReference>
<dbReference type="PROSITE" id="PS50294">
    <property type="entry name" value="WD_REPEATS_REGION"/>
    <property type="match status" value="3"/>
</dbReference>
<accession>A0A3L6PL86</accession>
<dbReference type="Gene3D" id="2.130.10.10">
    <property type="entry name" value="YVTN repeat-like/Quinoprotein amine dehydrogenase"/>
    <property type="match status" value="1"/>
</dbReference>
<dbReference type="GO" id="GO:0005768">
    <property type="term" value="C:endosome"/>
    <property type="evidence" value="ECO:0007669"/>
    <property type="project" value="UniProtKB-SubCell"/>
</dbReference>
<dbReference type="InterPro" id="IPR037588">
    <property type="entry name" value="MLST8"/>
</dbReference>
<dbReference type="InterPro" id="IPR006865">
    <property type="entry name" value="DUF629"/>
</dbReference>
<dbReference type="InterPro" id="IPR020472">
    <property type="entry name" value="WD40_PAC1"/>
</dbReference>
<evidence type="ECO:0000313" key="9">
    <source>
        <dbReference type="Proteomes" id="UP000275267"/>
    </source>
</evidence>
<dbReference type="EMBL" id="PQIB02000017">
    <property type="protein sequence ID" value="RLM58069.1"/>
    <property type="molecule type" value="Genomic_DNA"/>
</dbReference>
<comment type="function">
    <text evidence="5">Component of TORC1 complex, which is an essential cell growth regulator that controls plant development. Acts by activating transcription, protein synthesis and ribosome biogenesis, and inhibiting mRNA degradation and autophagy.</text>
</comment>
<feature type="compositionally biased region" description="Basic residues" evidence="6">
    <location>
        <begin position="1177"/>
        <end position="1187"/>
    </location>
</feature>
<organism evidence="8 9">
    <name type="scientific">Panicum miliaceum</name>
    <name type="common">Proso millet</name>
    <name type="synonym">Broomcorn millet</name>
    <dbReference type="NCBI Taxonomy" id="4540"/>
    <lineage>
        <taxon>Eukaryota</taxon>
        <taxon>Viridiplantae</taxon>
        <taxon>Streptophyta</taxon>
        <taxon>Embryophyta</taxon>
        <taxon>Tracheophyta</taxon>
        <taxon>Spermatophyta</taxon>
        <taxon>Magnoliopsida</taxon>
        <taxon>Liliopsida</taxon>
        <taxon>Poales</taxon>
        <taxon>Poaceae</taxon>
        <taxon>PACMAD clade</taxon>
        <taxon>Panicoideae</taxon>
        <taxon>Panicodae</taxon>
        <taxon>Paniceae</taxon>
        <taxon>Panicinae</taxon>
        <taxon>Panicum</taxon>
        <taxon>Panicum sect. Panicum</taxon>
    </lineage>
</organism>
<reference evidence="9" key="1">
    <citation type="journal article" date="2019" name="Nat. Commun.">
        <title>The genome of broomcorn millet.</title>
        <authorList>
            <person name="Zou C."/>
            <person name="Miki D."/>
            <person name="Li D."/>
            <person name="Tang Q."/>
            <person name="Xiao L."/>
            <person name="Rajput S."/>
            <person name="Deng P."/>
            <person name="Jia W."/>
            <person name="Huang R."/>
            <person name="Zhang M."/>
            <person name="Sun Y."/>
            <person name="Hu J."/>
            <person name="Fu X."/>
            <person name="Schnable P.S."/>
            <person name="Li F."/>
            <person name="Zhang H."/>
            <person name="Feng B."/>
            <person name="Zhu X."/>
            <person name="Liu R."/>
            <person name="Schnable J.C."/>
            <person name="Zhu J.-K."/>
            <person name="Zhang H."/>
        </authorList>
    </citation>
    <scope>NUCLEOTIDE SEQUENCE [LARGE SCALE GENOMIC DNA]</scope>
</reference>
<dbReference type="GO" id="GO:0031931">
    <property type="term" value="C:TORC1 complex"/>
    <property type="evidence" value="ECO:0007669"/>
    <property type="project" value="UniProtKB-UniRule"/>
</dbReference>
<feature type="domain" description="DUF629" evidence="7">
    <location>
        <begin position="424"/>
        <end position="505"/>
    </location>
</feature>
<comment type="similarity">
    <text evidence="1 5">Belongs to the WD repeat LST8 family.</text>
</comment>
<dbReference type="Proteomes" id="UP000275267">
    <property type="component" value="Unassembled WGS sequence"/>
</dbReference>
<feature type="compositionally biased region" description="Basic residues" evidence="6">
    <location>
        <begin position="1208"/>
        <end position="1218"/>
    </location>
</feature>
<dbReference type="GO" id="GO:0031932">
    <property type="term" value="C:TORC2 complex"/>
    <property type="evidence" value="ECO:0007669"/>
    <property type="project" value="InterPro"/>
</dbReference>
<feature type="repeat" description="WD" evidence="4">
    <location>
        <begin position="115"/>
        <end position="148"/>
    </location>
</feature>
<protein>
    <recommendedName>
        <fullName evidence="5">Target of rapamycin complex subunit LST8</fullName>
        <shortName evidence="5">TORC subunit LST8</shortName>
    </recommendedName>
    <alternativeName>
        <fullName evidence="5">Lethal with SEC13 protein 8 homolog</fullName>
    </alternativeName>
</protein>
<gene>
    <name evidence="8" type="ORF">C2845_PM18G10530</name>
</gene>
<feature type="compositionally biased region" description="Basic and acidic residues" evidence="6">
    <location>
        <begin position="1160"/>
        <end position="1172"/>
    </location>
</feature>
<feature type="repeat" description="WD" evidence="4">
    <location>
        <begin position="207"/>
        <end position="252"/>
    </location>
</feature>
<keyword evidence="5" id="KW-0967">Endosome</keyword>
<dbReference type="OrthoDB" id="653393at2759"/>
<dbReference type="PRINTS" id="PR00320">
    <property type="entry name" value="GPROTEINBRPT"/>
</dbReference>
<dbReference type="CDD" id="cd00200">
    <property type="entry name" value="WD40"/>
    <property type="match status" value="1"/>
</dbReference>
<feature type="region of interest" description="Disordered" evidence="6">
    <location>
        <begin position="1149"/>
        <end position="1336"/>
    </location>
</feature>
<dbReference type="SUPFAM" id="SSF48452">
    <property type="entry name" value="TPR-like"/>
    <property type="match status" value="1"/>
</dbReference>
<evidence type="ECO:0000256" key="6">
    <source>
        <dbReference type="SAM" id="MobiDB-lite"/>
    </source>
</evidence>
<feature type="repeat" description="WD" evidence="4">
    <location>
        <begin position="74"/>
        <end position="115"/>
    </location>
</feature>
<feature type="region of interest" description="Disordered" evidence="6">
    <location>
        <begin position="1352"/>
        <end position="1375"/>
    </location>
</feature>
<feature type="compositionally biased region" description="Basic and acidic residues" evidence="6">
    <location>
        <begin position="1273"/>
        <end position="1290"/>
    </location>
</feature>
<evidence type="ECO:0000313" key="8">
    <source>
        <dbReference type="EMBL" id="RLM58069.1"/>
    </source>
</evidence>
<evidence type="ECO:0000256" key="3">
    <source>
        <dbReference type="ARBA" id="ARBA00022737"/>
    </source>
</evidence>
<dbReference type="SUPFAM" id="SSF50978">
    <property type="entry name" value="WD40 repeat-like"/>
    <property type="match status" value="1"/>
</dbReference>
<dbReference type="Pfam" id="PF00400">
    <property type="entry name" value="WD40"/>
    <property type="match status" value="3"/>
</dbReference>
<dbReference type="GO" id="GO:0031929">
    <property type="term" value="P:TOR signaling"/>
    <property type="evidence" value="ECO:0007669"/>
    <property type="project" value="UniProtKB-UniRule"/>
</dbReference>
<comment type="subcellular location">
    <subcellularLocation>
        <location evidence="5">Endosome</location>
    </subcellularLocation>
</comment>
<keyword evidence="3 5" id="KW-0677">Repeat</keyword>
<sequence length="1415" mass="156353">MAQPSVILATASYDHTIRFWEAKSGRCYRTIQYPDSQVNRLEITPDKRFLAAAGNPHIRLFDVNSNSPQPVISYDSHTSNVMAVGFHCDGNWMYSGSEDGTVRIWDLRTGTCQREYESRAAVNTVVLHPNQKELISGDQNGNIRVWDLAANSCSCELVPEVDTAVRSLTVMWDGSMVVAANNRGTCYVWRLLKGTQTITCFEPLHKLQAHDGYILKCLLSPEFCDPNRYLATASSDNTVKIWNVDGFKLERTLVGRRPSPRSAPCPAAAAARLAERHPASPLALHVLCHARASAARAGDAVPALRRAAELAPRCPGIAAALASALLYARRPGEALAECARALAVADPTDPALHAAASRGGLAAPSPQARVAAARERLLGVRADAEALEATGFRGAAAPLQQPVMVPTRMSCCCRHATKRSAVTDDDLRGFLTVSFDDLTAHCDQTGSVHLLTRAVEFAKATKAWAYWLCPVCDNIFLDANSFVSHVEGEYIHELQELQPLMPKRAALDADEPQYSLKWTPFELGEDPERRRNLDKIKQVFSCLNTFKALPVGLMDKVIKLARGRSKKPLPYCIPSCATSLDPRELQRLVKPLDQLLKHLSRGWEFVRTLGNEGKSKGRSEIISLVHDGSLVLSLDAEKIVTRKKDGTCEEDALFRWLLNSLEEVAMPWASLRQKCVHHGNEVLERIYEISDSLLRQSNLKCAGKEKNHRAYSLTEADSIDVEMLLLDNELGYLKNKLVEVCTFDYSAAILPLIRAYIWDKLNNSPGEGSQDGVDKGAVDNRDGFDSLHGESLFDDKIPDTDSDVQFTISRTDECENSSLSQSDSSNFSTVETESFSMDSGVATVLHITADDLQILNVTLRALWHSREFHDRFLNMPLVLPHFTVEVHCIVCLLRKIFNAWDNDKDYGVTTFPSNVRTAFSDILNDRNLFGKEGVNIVSEIVSTIFEALHKSHASLHSDNPTFEHQAISTTRCLDFVCVAHNVFGLPIREQKKCNCLNESSEEKDYTTFFHSVDVSTIQTMEMKSFGQLLRDADKQNQYNSENCPCGNKTEHSLRSAPPVFSVVFNWAIDKESHIDMSGVLRNITTRLQFDVLYEVLRREEYTLATAPFWFCLSAAAAAAWRAEVPGRGADLLAGCRHVIGRLRFRNSSPLSGSGSGVAARHVELSSSRKREQQLLLRRPKFQTRARRLSASPREESGSPKKLTGATRSTKRLVHRCRAVRPWNGRSPHVARWGPAAQQEPGRPIPAGRSGGPGLAWPRSLSSRPPARRHGHAHHQDSPLEHALVEADQRGRRGRPAVIHGRVPVLRPRVRRRTRRGDPNRPTDTSRASSSAASARRAGGLITAQHSAAARAGGAAALSSQRRMEEDEGCGRGGDGCSCTRRAIAACSAAPRARGSRQCVGLRSDGTLGQRRRAHS</sequence>
<feature type="region of interest" description="Disordered" evidence="6">
    <location>
        <begin position="1392"/>
        <end position="1415"/>
    </location>
</feature>
<feature type="compositionally biased region" description="Low complexity" evidence="6">
    <location>
        <begin position="1321"/>
        <end position="1336"/>
    </location>
</feature>
<dbReference type="PANTHER" id="PTHR19842">
    <property type="entry name" value="G BETA-LIKE PROTEIN GBL"/>
    <property type="match status" value="1"/>
</dbReference>
<dbReference type="InterPro" id="IPR038765">
    <property type="entry name" value="Papain-like_cys_pep_sf"/>
</dbReference>
<evidence type="ECO:0000256" key="4">
    <source>
        <dbReference type="PROSITE-ProRule" id="PRU00221"/>
    </source>
</evidence>
<evidence type="ECO:0000256" key="2">
    <source>
        <dbReference type="ARBA" id="ARBA00022574"/>
    </source>
</evidence>
<dbReference type="InterPro" id="IPR019775">
    <property type="entry name" value="WD40_repeat_CS"/>
</dbReference>
<dbReference type="SUPFAM" id="SSF54001">
    <property type="entry name" value="Cysteine proteinases"/>
    <property type="match status" value="1"/>
</dbReference>
<dbReference type="SMART" id="SM00320">
    <property type="entry name" value="WD40"/>
    <property type="match status" value="5"/>
</dbReference>
<name>A0A3L6PL86_PANMI</name>